<dbReference type="PANTHER" id="PTHR11588">
    <property type="entry name" value="TUBULIN"/>
    <property type="match status" value="1"/>
</dbReference>
<comment type="similarity">
    <text evidence="1">Belongs to the tubulin family.</text>
</comment>
<proteinExistence type="inferred from homology"/>
<evidence type="ECO:0000256" key="1">
    <source>
        <dbReference type="ARBA" id="ARBA00009636"/>
    </source>
</evidence>
<dbReference type="Gene3D" id="3.40.50.1440">
    <property type="entry name" value="Tubulin/FtsZ, GTPase domain"/>
    <property type="match status" value="1"/>
</dbReference>
<dbReference type="InterPro" id="IPR000217">
    <property type="entry name" value="Tubulin"/>
</dbReference>
<protein>
    <recommendedName>
        <fullName evidence="5">Tubulin/FtsZ GTPase domain-containing protein</fullName>
    </recommendedName>
</protein>
<dbReference type="EMBL" id="CDMY01000640">
    <property type="protein sequence ID" value="CEM27733.1"/>
    <property type="molecule type" value="Genomic_DNA"/>
</dbReference>
<dbReference type="GO" id="GO:0005525">
    <property type="term" value="F:GTP binding"/>
    <property type="evidence" value="ECO:0007669"/>
    <property type="project" value="UniProtKB-KW"/>
</dbReference>
<keyword evidence="2" id="KW-0493">Microtubule</keyword>
<dbReference type="PRINTS" id="PR01161">
    <property type="entry name" value="TUBULIN"/>
</dbReference>
<evidence type="ECO:0000259" key="5">
    <source>
        <dbReference type="Pfam" id="PF00091"/>
    </source>
</evidence>
<dbReference type="AlphaFoldDB" id="A0A0G4GEG3"/>
<evidence type="ECO:0000256" key="2">
    <source>
        <dbReference type="ARBA" id="ARBA00022701"/>
    </source>
</evidence>
<dbReference type="InterPro" id="IPR003008">
    <property type="entry name" value="Tubulin_FtsZ_GTPase"/>
</dbReference>
<dbReference type="PhylomeDB" id="A0A0G4GEG3"/>
<reference evidence="6 7" key="1">
    <citation type="submission" date="2014-11" db="EMBL/GenBank/DDBJ databases">
        <authorList>
            <person name="Zhu J."/>
            <person name="Qi W."/>
            <person name="Song R."/>
        </authorList>
    </citation>
    <scope>NUCLEOTIDE SEQUENCE [LARGE SCALE GENOMIC DNA]</scope>
</reference>
<feature type="domain" description="Tubulin/FtsZ GTPase" evidence="5">
    <location>
        <begin position="4"/>
        <end position="113"/>
    </location>
</feature>
<dbReference type="InParanoid" id="A0A0G4GEG3"/>
<dbReference type="GO" id="GO:0005874">
    <property type="term" value="C:microtubule"/>
    <property type="evidence" value="ECO:0007669"/>
    <property type="project" value="UniProtKB-KW"/>
</dbReference>
<dbReference type="InterPro" id="IPR036525">
    <property type="entry name" value="Tubulin/FtsZ_GTPase_sf"/>
</dbReference>
<dbReference type="Proteomes" id="UP000041254">
    <property type="component" value="Unassembled WGS sequence"/>
</dbReference>
<dbReference type="SUPFAM" id="SSF52490">
    <property type="entry name" value="Tubulin nucleotide-binding domain-like"/>
    <property type="match status" value="1"/>
</dbReference>
<gene>
    <name evidence="6" type="ORF">Vbra_22988</name>
</gene>
<organism evidence="6 7">
    <name type="scientific">Vitrella brassicaformis (strain CCMP3155)</name>
    <dbReference type="NCBI Taxonomy" id="1169540"/>
    <lineage>
        <taxon>Eukaryota</taxon>
        <taxon>Sar</taxon>
        <taxon>Alveolata</taxon>
        <taxon>Colpodellida</taxon>
        <taxon>Vitrellaceae</taxon>
        <taxon>Vitrella</taxon>
    </lineage>
</organism>
<dbReference type="VEuPathDB" id="CryptoDB:Vbra_22988"/>
<dbReference type="GO" id="GO:0007017">
    <property type="term" value="P:microtubule-based process"/>
    <property type="evidence" value="ECO:0007669"/>
    <property type="project" value="InterPro"/>
</dbReference>
<accession>A0A0G4GEG3</accession>
<name>A0A0G4GEG3_VITBC</name>
<evidence type="ECO:0000313" key="6">
    <source>
        <dbReference type="EMBL" id="CEM27733.1"/>
    </source>
</evidence>
<sequence>MPRELIVVQVGQCGNQIGSIFWSEALNEHASYNKKGHFDAGTSVLFRNVDTRFSDPKEIPVGDGTAPVKTLRARAVLVDMEEGVVNELMRGPLRDLFDSRQLITDVSGSGNNW</sequence>
<dbReference type="Pfam" id="PF00091">
    <property type="entry name" value="Tubulin"/>
    <property type="match status" value="1"/>
</dbReference>
<evidence type="ECO:0000256" key="3">
    <source>
        <dbReference type="ARBA" id="ARBA00022741"/>
    </source>
</evidence>
<dbReference type="PRINTS" id="PR01519">
    <property type="entry name" value="EPSLNTUBULIN"/>
</dbReference>
<evidence type="ECO:0000313" key="7">
    <source>
        <dbReference type="Proteomes" id="UP000041254"/>
    </source>
</evidence>
<keyword evidence="4" id="KW-0342">GTP-binding</keyword>
<dbReference type="STRING" id="1169540.A0A0G4GEG3"/>
<evidence type="ECO:0000256" key="4">
    <source>
        <dbReference type="ARBA" id="ARBA00023134"/>
    </source>
</evidence>
<dbReference type="OrthoDB" id="1662883at2759"/>
<dbReference type="InterPro" id="IPR004057">
    <property type="entry name" value="Epsilon_tubulin"/>
</dbReference>
<keyword evidence="3" id="KW-0547">Nucleotide-binding</keyword>
<keyword evidence="7" id="KW-1185">Reference proteome</keyword>